<dbReference type="OrthoDB" id="4089816at2759"/>
<dbReference type="GO" id="GO:0007032">
    <property type="term" value="P:endosome organization"/>
    <property type="evidence" value="ECO:0007669"/>
    <property type="project" value="TreeGrafter"/>
</dbReference>
<organism evidence="10 11">
    <name type="scientific">Rhizodiscina lignyota</name>
    <dbReference type="NCBI Taxonomy" id="1504668"/>
    <lineage>
        <taxon>Eukaryota</taxon>
        <taxon>Fungi</taxon>
        <taxon>Dikarya</taxon>
        <taxon>Ascomycota</taxon>
        <taxon>Pezizomycotina</taxon>
        <taxon>Dothideomycetes</taxon>
        <taxon>Pleosporomycetidae</taxon>
        <taxon>Aulographales</taxon>
        <taxon>Rhizodiscinaceae</taxon>
        <taxon>Rhizodiscina</taxon>
    </lineage>
</organism>
<dbReference type="Proteomes" id="UP000799772">
    <property type="component" value="Unassembled WGS sequence"/>
</dbReference>
<sequence length="192" mass="20955">MSYYYPSPSAPVSVPQKQGTYPYPYPYQAAYGRVSVSPPEHPESSTGSGVPSYDPSAASTSYAGSAYAGSASEYDSSSSTGTNSIDLLEYMNGRLADAYNPEPLDRSLAKQAQTSGQINDKTRQLRELQALAQQRLAAAQSNFAEGIKSAKEVQRDLQWTQKRVSAINQRAARKYPAEYKVASQRYPAPVDY</sequence>
<protein>
    <recommendedName>
        <fullName evidence="4">Biogenesis of lysosome-related organelles complex 1 subunit KXD1</fullName>
    </recommendedName>
    <alternativeName>
        <fullName evidence="7">KxDL homolog</fullName>
    </alternativeName>
</protein>
<dbReference type="GO" id="GO:0032880">
    <property type="term" value="P:regulation of protein localization"/>
    <property type="evidence" value="ECO:0007669"/>
    <property type="project" value="TreeGrafter"/>
</dbReference>
<evidence type="ECO:0000256" key="4">
    <source>
        <dbReference type="ARBA" id="ARBA00016207"/>
    </source>
</evidence>
<comment type="subcellular location">
    <subcellularLocation>
        <location evidence="2">Endosome</location>
    </subcellularLocation>
</comment>
<name>A0A9P4IMA3_9PEZI</name>
<comment type="caution">
    <text evidence="10">The sequence shown here is derived from an EMBL/GenBank/DDBJ whole genome shotgun (WGS) entry which is preliminary data.</text>
</comment>
<evidence type="ECO:0000256" key="8">
    <source>
        <dbReference type="SAM" id="MobiDB-lite"/>
    </source>
</evidence>
<accession>A0A9P4IMA3</accession>
<dbReference type="InterPro" id="IPR051390">
    <property type="entry name" value="BLOC-1_subunit_KXD1"/>
</dbReference>
<dbReference type="GO" id="GO:0031083">
    <property type="term" value="C:BLOC-1 complex"/>
    <property type="evidence" value="ECO:0007669"/>
    <property type="project" value="TreeGrafter"/>
</dbReference>
<evidence type="ECO:0000256" key="6">
    <source>
        <dbReference type="ARBA" id="ARBA00022753"/>
    </source>
</evidence>
<evidence type="ECO:0000256" key="1">
    <source>
        <dbReference type="ARBA" id="ARBA00002069"/>
    </source>
</evidence>
<keyword evidence="11" id="KW-1185">Reference proteome</keyword>
<dbReference type="PANTHER" id="PTHR37787">
    <property type="entry name" value="BIOGENESIS OF LYSOSOME-RELATED ORGANELLES COMPLEX 1 SUBUNIT KXD1"/>
    <property type="match status" value="1"/>
</dbReference>
<dbReference type="AlphaFoldDB" id="A0A9P4IMA3"/>
<proteinExistence type="inferred from homology"/>
<dbReference type="GO" id="GO:0005768">
    <property type="term" value="C:endosome"/>
    <property type="evidence" value="ECO:0007669"/>
    <property type="project" value="UniProtKB-SubCell"/>
</dbReference>
<evidence type="ECO:0000256" key="7">
    <source>
        <dbReference type="ARBA" id="ARBA00029808"/>
    </source>
</evidence>
<evidence type="ECO:0000256" key="5">
    <source>
        <dbReference type="ARBA" id="ARBA00022448"/>
    </source>
</evidence>
<evidence type="ECO:0000256" key="3">
    <source>
        <dbReference type="ARBA" id="ARBA00005913"/>
    </source>
</evidence>
<evidence type="ECO:0000313" key="11">
    <source>
        <dbReference type="Proteomes" id="UP000799772"/>
    </source>
</evidence>
<comment type="function">
    <text evidence="1">Component of the biogenesis of lysosome-related organelles complex-1 (BLOC-1) involved in endosomal cargo sorting.</text>
</comment>
<feature type="compositionally biased region" description="Low complexity" evidence="8">
    <location>
        <begin position="56"/>
        <end position="83"/>
    </location>
</feature>
<evidence type="ECO:0000313" key="10">
    <source>
        <dbReference type="EMBL" id="KAF2102004.1"/>
    </source>
</evidence>
<evidence type="ECO:0000259" key="9">
    <source>
        <dbReference type="Pfam" id="PF10241"/>
    </source>
</evidence>
<keyword evidence="6" id="KW-0967">Endosome</keyword>
<dbReference type="EMBL" id="ML978123">
    <property type="protein sequence ID" value="KAF2102004.1"/>
    <property type="molecule type" value="Genomic_DNA"/>
</dbReference>
<feature type="domain" description="KxDL" evidence="9">
    <location>
        <begin position="94"/>
        <end position="179"/>
    </location>
</feature>
<dbReference type="InterPro" id="IPR019371">
    <property type="entry name" value="KxDL_dom"/>
</dbReference>
<feature type="region of interest" description="Disordered" evidence="8">
    <location>
        <begin position="33"/>
        <end position="83"/>
    </location>
</feature>
<reference evidence="10" key="1">
    <citation type="journal article" date="2020" name="Stud. Mycol.">
        <title>101 Dothideomycetes genomes: a test case for predicting lifestyles and emergence of pathogens.</title>
        <authorList>
            <person name="Haridas S."/>
            <person name="Albert R."/>
            <person name="Binder M."/>
            <person name="Bloem J."/>
            <person name="Labutti K."/>
            <person name="Salamov A."/>
            <person name="Andreopoulos B."/>
            <person name="Baker S."/>
            <person name="Barry K."/>
            <person name="Bills G."/>
            <person name="Bluhm B."/>
            <person name="Cannon C."/>
            <person name="Castanera R."/>
            <person name="Culley D."/>
            <person name="Daum C."/>
            <person name="Ezra D."/>
            <person name="Gonzalez J."/>
            <person name="Henrissat B."/>
            <person name="Kuo A."/>
            <person name="Liang C."/>
            <person name="Lipzen A."/>
            <person name="Lutzoni F."/>
            <person name="Magnuson J."/>
            <person name="Mondo S."/>
            <person name="Nolan M."/>
            <person name="Ohm R."/>
            <person name="Pangilinan J."/>
            <person name="Park H.-J."/>
            <person name="Ramirez L."/>
            <person name="Alfaro M."/>
            <person name="Sun H."/>
            <person name="Tritt A."/>
            <person name="Yoshinaga Y."/>
            <person name="Zwiers L.-H."/>
            <person name="Turgeon B."/>
            <person name="Goodwin S."/>
            <person name="Spatafora J."/>
            <person name="Crous P."/>
            <person name="Grigoriev I."/>
        </authorList>
    </citation>
    <scope>NUCLEOTIDE SEQUENCE</scope>
    <source>
        <strain evidence="10">CBS 133067</strain>
    </source>
</reference>
<comment type="similarity">
    <text evidence="3">Belongs to the KXD1 family.</text>
</comment>
<dbReference type="PANTHER" id="PTHR37787:SF1">
    <property type="entry name" value="BIOGENESIS OF LYSOSOME-RELATED ORGANELLES COMPLEX 1 SUBUNIT KXD1"/>
    <property type="match status" value="1"/>
</dbReference>
<evidence type="ECO:0000256" key="2">
    <source>
        <dbReference type="ARBA" id="ARBA00004177"/>
    </source>
</evidence>
<gene>
    <name evidence="10" type="ORF">NA57DRAFT_73443</name>
</gene>
<dbReference type="Pfam" id="PF10241">
    <property type="entry name" value="KxDL"/>
    <property type="match status" value="1"/>
</dbReference>
<keyword evidence="5" id="KW-0813">Transport</keyword>